<keyword evidence="2" id="KW-0175">Coiled coil</keyword>
<dbReference type="Proteomes" id="UP000241222">
    <property type="component" value="Unassembled WGS sequence"/>
</dbReference>
<keyword evidence="3" id="KW-1133">Transmembrane helix</keyword>
<evidence type="ECO:0000259" key="4">
    <source>
        <dbReference type="Pfam" id="PF25954"/>
    </source>
</evidence>
<dbReference type="InterPro" id="IPR006143">
    <property type="entry name" value="RND_pump_MFP"/>
</dbReference>
<evidence type="ECO:0000256" key="3">
    <source>
        <dbReference type="SAM" id="Phobius"/>
    </source>
</evidence>
<dbReference type="PANTHER" id="PTHR30469">
    <property type="entry name" value="MULTIDRUG RESISTANCE PROTEIN MDTA"/>
    <property type="match status" value="1"/>
</dbReference>
<dbReference type="GO" id="GO:1990281">
    <property type="term" value="C:efflux pump complex"/>
    <property type="evidence" value="ECO:0007669"/>
    <property type="project" value="TreeGrafter"/>
</dbReference>
<dbReference type="GO" id="GO:0015562">
    <property type="term" value="F:efflux transmembrane transporter activity"/>
    <property type="evidence" value="ECO:0007669"/>
    <property type="project" value="TreeGrafter"/>
</dbReference>
<evidence type="ECO:0000259" key="5">
    <source>
        <dbReference type="Pfam" id="PF25989"/>
    </source>
</evidence>
<dbReference type="Gene3D" id="1.10.287.470">
    <property type="entry name" value="Helix hairpin bin"/>
    <property type="match status" value="1"/>
</dbReference>
<comment type="similarity">
    <text evidence="1">Belongs to the membrane fusion protein (MFP) (TC 8.A.1) family.</text>
</comment>
<dbReference type="InterPro" id="IPR058637">
    <property type="entry name" value="YknX-like_C"/>
</dbReference>
<name>A0A2T3IYA8_9GAMM</name>
<proteinExistence type="inferred from homology"/>
<feature type="coiled-coil region" evidence="2">
    <location>
        <begin position="141"/>
        <end position="168"/>
    </location>
</feature>
<dbReference type="InterPro" id="IPR058792">
    <property type="entry name" value="Beta-barrel_RND_2"/>
</dbReference>
<dbReference type="OrthoDB" id="9806939at2"/>
<evidence type="ECO:0000313" key="6">
    <source>
        <dbReference type="EMBL" id="PSU33584.1"/>
    </source>
</evidence>
<feature type="domain" description="YknX-like C-terminal permuted SH3-like" evidence="5">
    <location>
        <begin position="319"/>
        <end position="388"/>
    </location>
</feature>
<gene>
    <name evidence="6" type="ORF">C9I99_12485</name>
</gene>
<accession>A0A2T3IYA8</accession>
<dbReference type="PANTHER" id="PTHR30469:SF16">
    <property type="entry name" value="HAE1 FAMILY EFFLUX PUMP MFP COMPONENT"/>
    <property type="match status" value="1"/>
</dbReference>
<dbReference type="SUPFAM" id="SSF111369">
    <property type="entry name" value="HlyD-like secretion proteins"/>
    <property type="match status" value="1"/>
</dbReference>
<dbReference type="Gene3D" id="2.40.420.20">
    <property type="match status" value="1"/>
</dbReference>
<reference evidence="6 7" key="1">
    <citation type="submission" date="2018-03" db="EMBL/GenBank/DDBJ databases">
        <title>Whole genome sequencing of Histamine producing bacteria.</title>
        <authorList>
            <person name="Butler K."/>
        </authorList>
    </citation>
    <scope>NUCLEOTIDE SEQUENCE [LARGE SCALE GENOMIC DNA]</scope>
    <source>
        <strain evidence="6 7">JCM 13586</strain>
    </source>
</reference>
<keyword evidence="7" id="KW-1185">Reference proteome</keyword>
<comment type="caution">
    <text evidence="6">The sequence shown here is derived from an EMBL/GenBank/DDBJ whole genome shotgun (WGS) entry which is preliminary data.</text>
</comment>
<feature type="domain" description="CusB-like beta-barrel" evidence="4">
    <location>
        <begin position="241"/>
        <end position="312"/>
    </location>
</feature>
<feature type="transmembrane region" description="Helical" evidence="3">
    <location>
        <begin position="48"/>
        <end position="64"/>
    </location>
</feature>
<dbReference type="Gene3D" id="2.40.50.100">
    <property type="match status" value="1"/>
</dbReference>
<keyword evidence="3" id="KW-0472">Membrane</keyword>
<dbReference type="Pfam" id="PF25989">
    <property type="entry name" value="YknX_C"/>
    <property type="match status" value="1"/>
</dbReference>
<evidence type="ECO:0000313" key="7">
    <source>
        <dbReference type="Proteomes" id="UP000241222"/>
    </source>
</evidence>
<evidence type="ECO:0000256" key="2">
    <source>
        <dbReference type="SAM" id="Coils"/>
    </source>
</evidence>
<organism evidence="6 7">
    <name type="scientific">Photobacterium lutimaris</name>
    <dbReference type="NCBI Taxonomy" id="388278"/>
    <lineage>
        <taxon>Bacteria</taxon>
        <taxon>Pseudomonadati</taxon>
        <taxon>Pseudomonadota</taxon>
        <taxon>Gammaproteobacteria</taxon>
        <taxon>Vibrionales</taxon>
        <taxon>Vibrionaceae</taxon>
        <taxon>Photobacterium</taxon>
    </lineage>
</organism>
<dbReference type="Pfam" id="PF25954">
    <property type="entry name" value="Beta-barrel_RND_2"/>
    <property type="match status" value="1"/>
</dbReference>
<evidence type="ECO:0000256" key="1">
    <source>
        <dbReference type="ARBA" id="ARBA00009477"/>
    </source>
</evidence>
<dbReference type="FunFam" id="2.40.30.170:FF:000010">
    <property type="entry name" value="Efflux RND transporter periplasmic adaptor subunit"/>
    <property type="match status" value="1"/>
</dbReference>
<keyword evidence="3" id="KW-0812">Transmembrane</keyword>
<protein>
    <submittedName>
        <fullName evidence="6">Efflux transporter periplasmic adaptor subunit</fullName>
    </submittedName>
</protein>
<dbReference type="AlphaFoldDB" id="A0A2T3IYA8"/>
<sequence>MASCPAHSFPSLQWSISPPTSFSLSILTISAVIFPFPSEGYCVRLKGTLISILLLALLVAGIAYKEYLSAGVSAVRSMPTPTVVVAEVQKKLVRREVEALGTVKSRESIVLTAKVTEKVDRILFEDGQSISAGQLLVTLHADEQQAKVRAAKANLKEQRREYKRIEGLVKRNTIARSELDAIYTDIEVAKAVLAQIEAELAARYIHAPFSGVLGFRQISPGALLTPGVVITTLDDIATVKLDFSIPEAFFALVNQGAVIEASTAAYPNEIFRGQVASIESRINPQTRAMVVRADIANRDLRLRPGMLMTLSLIVGEHQGLVVPEEALVSRQQLHFLFVVSEDGTVEQREVELGFRRRGEVEVLVGIEEGERVITRGIHRVRPGQKVEVREQERFTFREAG</sequence>
<dbReference type="NCBIfam" id="TIGR01730">
    <property type="entry name" value="RND_mfp"/>
    <property type="match status" value="1"/>
</dbReference>
<dbReference type="Gene3D" id="2.40.30.170">
    <property type="match status" value="1"/>
</dbReference>
<dbReference type="EMBL" id="PYMH01000005">
    <property type="protein sequence ID" value="PSU33584.1"/>
    <property type="molecule type" value="Genomic_DNA"/>
</dbReference>
<feature type="transmembrane region" description="Helical" evidence="3">
    <location>
        <begin position="20"/>
        <end position="36"/>
    </location>
</feature>